<dbReference type="PROSITE" id="PS51257">
    <property type="entry name" value="PROKAR_LIPOPROTEIN"/>
    <property type="match status" value="1"/>
</dbReference>
<accession>A0A921IAB6</accession>
<dbReference type="Proteomes" id="UP000747074">
    <property type="component" value="Unassembled WGS sequence"/>
</dbReference>
<dbReference type="EMBL" id="DYVL01000226">
    <property type="protein sequence ID" value="HJG14282.1"/>
    <property type="molecule type" value="Genomic_DNA"/>
</dbReference>
<comment type="caution">
    <text evidence="1">The sequence shown here is derived from an EMBL/GenBank/DDBJ whole genome shotgun (WGS) entry which is preliminary data.</text>
</comment>
<evidence type="ECO:0000313" key="2">
    <source>
        <dbReference type="Proteomes" id="UP000747074"/>
    </source>
</evidence>
<name>A0A921IAB6_9BACE</name>
<dbReference type="AlphaFoldDB" id="A0A921IAB6"/>
<organism evidence="1 2">
    <name type="scientific">Bacteroides xylanisolvens</name>
    <dbReference type="NCBI Taxonomy" id="371601"/>
    <lineage>
        <taxon>Bacteria</taxon>
        <taxon>Pseudomonadati</taxon>
        <taxon>Bacteroidota</taxon>
        <taxon>Bacteroidia</taxon>
        <taxon>Bacteroidales</taxon>
        <taxon>Bacteroidaceae</taxon>
        <taxon>Bacteroides</taxon>
    </lineage>
</organism>
<protein>
    <submittedName>
        <fullName evidence="1">Uncharacterized protein</fullName>
    </submittedName>
</protein>
<gene>
    <name evidence="1" type="ORF">K8V07_20460</name>
</gene>
<evidence type="ECO:0000313" key="1">
    <source>
        <dbReference type="EMBL" id="HJG14282.1"/>
    </source>
</evidence>
<proteinExistence type="predicted"/>
<reference evidence="1" key="1">
    <citation type="journal article" date="2021" name="PeerJ">
        <title>Extensive microbial diversity within the chicken gut microbiome revealed by metagenomics and culture.</title>
        <authorList>
            <person name="Gilroy R."/>
            <person name="Ravi A."/>
            <person name="Getino M."/>
            <person name="Pursley I."/>
            <person name="Horton D.L."/>
            <person name="Alikhan N.F."/>
            <person name="Baker D."/>
            <person name="Gharbi K."/>
            <person name="Hall N."/>
            <person name="Watson M."/>
            <person name="Adriaenssens E.M."/>
            <person name="Foster-Nyarko E."/>
            <person name="Jarju S."/>
            <person name="Secka A."/>
            <person name="Antonio M."/>
            <person name="Oren A."/>
            <person name="Chaudhuri R.R."/>
            <person name="La Ragione R."/>
            <person name="Hildebrand F."/>
            <person name="Pallen M.J."/>
        </authorList>
    </citation>
    <scope>NUCLEOTIDE SEQUENCE</scope>
    <source>
        <strain evidence="1">CHK154-13316</strain>
    </source>
</reference>
<sequence>MNKYIRLVYILMSLFILSIGSCINKNKQSDMLESEIVNASTIHHNTNLPDSIISAPNELAYWSSVASSLNYELVYIANNLYKFGFKDNGKGVHDLSYQLDWYNQCTPIFIQYFNSHYPNESISDKRKVTRVLNEIVELYHKEEEEGGTAGEIVSYNIKIPILRYKTISLYKECISSTKDKKVQNLLKDEMQCWITFVETYTDYLDNIICITHFGGSVCTPYLLSMKHSLFIDRIDDQKLVINILRNNHQPCKTVTTSMSKELEAFNNELKKARDRNYDPDFIANAFQHSKDCSYMMSLYDSTYIGAKQNSKVVKRQISKWYAARQDIKTTLKNDSIQANAYENATINYIHELTQHIKSIAPVSAGTE</sequence>
<reference evidence="1" key="2">
    <citation type="submission" date="2021-09" db="EMBL/GenBank/DDBJ databases">
        <authorList>
            <person name="Gilroy R."/>
        </authorList>
    </citation>
    <scope>NUCLEOTIDE SEQUENCE</scope>
    <source>
        <strain evidence="1">CHK154-13316</strain>
    </source>
</reference>